<sequence length="72" mass="8204">MLLSEVEKKTIESLHTGESYTTGGVAMGQNKRYEVQKVSDVEYKVGVYDLMIRLDVDYVKSPNEVIDFIETN</sequence>
<dbReference type="EMBL" id="JAJJVO010000075">
    <property type="protein sequence ID" value="MCC9273593.1"/>
    <property type="molecule type" value="Genomic_DNA"/>
</dbReference>
<proteinExistence type="predicted"/>
<gene>
    <name evidence="1" type="ORF">K8V42_04805</name>
</gene>
<dbReference type="AlphaFoldDB" id="A0A9E3ZT30"/>
<organism evidence="1 2">
    <name type="scientific">Enterococcus aquimarinus</name>
    <dbReference type="NCBI Taxonomy" id="328396"/>
    <lineage>
        <taxon>Bacteria</taxon>
        <taxon>Bacillati</taxon>
        <taxon>Bacillota</taxon>
        <taxon>Bacilli</taxon>
        <taxon>Lactobacillales</taxon>
        <taxon>Enterococcaceae</taxon>
        <taxon>Enterococcus</taxon>
    </lineage>
</organism>
<comment type="caution">
    <text evidence="1">The sequence shown here is derived from an EMBL/GenBank/DDBJ whole genome shotgun (WGS) entry which is preliminary data.</text>
</comment>
<evidence type="ECO:0000313" key="1">
    <source>
        <dbReference type="EMBL" id="MCC9273593.1"/>
    </source>
</evidence>
<reference evidence="1" key="1">
    <citation type="journal article" date="2021" name="PeerJ">
        <title>Extensive microbial diversity within the chicken gut microbiome revealed by metagenomics and culture.</title>
        <authorList>
            <person name="Gilroy R."/>
            <person name="Ravi A."/>
            <person name="Getino M."/>
            <person name="Pursley I."/>
            <person name="Horton D.L."/>
            <person name="Alikhan N.F."/>
            <person name="Baker D."/>
            <person name="Gharbi K."/>
            <person name="Hall N."/>
            <person name="Watson M."/>
            <person name="Adriaenssens E.M."/>
            <person name="Foster-Nyarko E."/>
            <person name="Jarju S."/>
            <person name="Secka A."/>
            <person name="Antonio M."/>
            <person name="Oren A."/>
            <person name="Chaudhuri R.R."/>
            <person name="La Ragione R."/>
            <person name="Hildebrand F."/>
            <person name="Pallen M.J."/>
        </authorList>
    </citation>
    <scope>NUCLEOTIDE SEQUENCE</scope>
    <source>
        <strain evidence="1">150</strain>
    </source>
</reference>
<reference evidence="1" key="2">
    <citation type="submission" date="2021-11" db="EMBL/GenBank/DDBJ databases">
        <authorList>
            <person name="Gilroy R."/>
        </authorList>
    </citation>
    <scope>NUCLEOTIDE SEQUENCE</scope>
    <source>
        <strain evidence="1">150</strain>
    </source>
</reference>
<evidence type="ECO:0000313" key="2">
    <source>
        <dbReference type="Proteomes" id="UP000813384"/>
    </source>
</evidence>
<dbReference type="Proteomes" id="UP000813384">
    <property type="component" value="Unassembled WGS sequence"/>
</dbReference>
<accession>A0A9E3ZT30</accession>
<name>A0A9E3ZT30_9ENTE</name>
<protein>
    <submittedName>
        <fullName evidence="1">Uncharacterized protein</fullName>
    </submittedName>
</protein>